<keyword evidence="5" id="KW-1185">Reference proteome</keyword>
<keyword evidence="1" id="KW-0479">Metal-binding</keyword>
<gene>
    <name evidence="4" type="ORF">NLI96_g12290</name>
</gene>
<protein>
    <recommendedName>
        <fullName evidence="3">C2H2-type domain-containing protein</fullName>
    </recommendedName>
</protein>
<evidence type="ECO:0000256" key="2">
    <source>
        <dbReference type="SAM" id="MobiDB-lite"/>
    </source>
</evidence>
<evidence type="ECO:0000259" key="3">
    <source>
        <dbReference type="PROSITE" id="PS50157"/>
    </source>
</evidence>
<organism evidence="4 5">
    <name type="scientific">Meripilus lineatus</name>
    <dbReference type="NCBI Taxonomy" id="2056292"/>
    <lineage>
        <taxon>Eukaryota</taxon>
        <taxon>Fungi</taxon>
        <taxon>Dikarya</taxon>
        <taxon>Basidiomycota</taxon>
        <taxon>Agaricomycotina</taxon>
        <taxon>Agaricomycetes</taxon>
        <taxon>Polyporales</taxon>
        <taxon>Meripilaceae</taxon>
        <taxon>Meripilus</taxon>
    </lineage>
</organism>
<sequence>MGYYCSLCERTWPTRRGFQDHLRQNHRNQRPPPPDLTFRFHNKLNALPCDEDGNFLADNTPPPPRSIRPPTDWSPFENRPAFEYAEYAFEKIHTSVSDLNTQLNLWAAYNHAKGHDTTMYSSPRDVLATIDEIPLGDLPWSSFNVRYTGPKNERSPSWKHQVYTVHTRNSFAVQQGILQNEDFVHTFDYIPYEAYTETGDRQWCNLLSGNWAWKQSDEIAKDPATHGAMFCPIVLGADKTTVSTATGNSEFHPVYMSSGNLHNTARRGHRDAVVPIAFLAIPKSTRDAENTDEFRTFKKQLYHASLTHILEPLRLAMSIPHVMKCPDRHFRRVIFEIGPFIADYPEQVVLAGIVNRWCPKCFASSKGLHACGQPRFRAFTNTLIELEDDDILWDAFGIDPDIQCASLLILIDGIIISRCDIPRVSFIYSSIAAVPSFPGLRRFPEGRRFTQWTGDDSKALMKVYIPAITGHVPDTVVQCIASFMDFCYLVRRPSHTTSDFTRMQHTLDRFLQLRQVFEQYGIRPNGFCLPRQHALLHYIPGIKLFGSPNGLCSSITESKHITAVKQPWRASSRHDSLKEILDTNVRMSKLSAARIDFGHRGMLSGDILISTRVARGLAHPMVDIPLEVAYEGRHGLFDGEDEAAGDDGPQSDVVTRLATTHGLYFFVPLISHF</sequence>
<feature type="domain" description="C2H2-type" evidence="3">
    <location>
        <begin position="3"/>
        <end position="31"/>
    </location>
</feature>
<keyword evidence="1" id="KW-0862">Zinc</keyword>
<dbReference type="GO" id="GO:0008270">
    <property type="term" value="F:zinc ion binding"/>
    <property type="evidence" value="ECO:0007669"/>
    <property type="project" value="UniProtKB-KW"/>
</dbReference>
<dbReference type="InterPro" id="IPR013087">
    <property type="entry name" value="Znf_C2H2_type"/>
</dbReference>
<name>A0AAD5Y7Q7_9APHY</name>
<comment type="caution">
    <text evidence="4">The sequence shown here is derived from an EMBL/GenBank/DDBJ whole genome shotgun (WGS) entry which is preliminary data.</text>
</comment>
<evidence type="ECO:0000313" key="4">
    <source>
        <dbReference type="EMBL" id="KAJ3474730.1"/>
    </source>
</evidence>
<feature type="region of interest" description="Disordered" evidence="2">
    <location>
        <begin position="51"/>
        <end position="73"/>
    </location>
</feature>
<reference evidence="4" key="1">
    <citation type="submission" date="2022-07" db="EMBL/GenBank/DDBJ databases">
        <title>Genome Sequence of Physisporinus lineatus.</title>
        <authorList>
            <person name="Buettner E."/>
        </authorList>
    </citation>
    <scope>NUCLEOTIDE SEQUENCE</scope>
    <source>
        <strain evidence="4">VT162</strain>
    </source>
</reference>
<dbReference type="PROSITE" id="PS50157">
    <property type="entry name" value="ZINC_FINGER_C2H2_2"/>
    <property type="match status" value="1"/>
</dbReference>
<dbReference type="PROSITE" id="PS00028">
    <property type="entry name" value="ZINC_FINGER_C2H2_1"/>
    <property type="match status" value="1"/>
</dbReference>
<dbReference type="EMBL" id="JANAWD010000995">
    <property type="protein sequence ID" value="KAJ3474730.1"/>
    <property type="molecule type" value="Genomic_DNA"/>
</dbReference>
<dbReference type="AlphaFoldDB" id="A0AAD5Y7Q7"/>
<accession>A0AAD5Y7Q7</accession>
<keyword evidence="1" id="KW-0863">Zinc-finger</keyword>
<dbReference type="InterPro" id="IPR041078">
    <property type="entry name" value="Plavaka"/>
</dbReference>
<dbReference type="Proteomes" id="UP001212997">
    <property type="component" value="Unassembled WGS sequence"/>
</dbReference>
<evidence type="ECO:0000313" key="5">
    <source>
        <dbReference type="Proteomes" id="UP001212997"/>
    </source>
</evidence>
<proteinExistence type="predicted"/>
<dbReference type="Pfam" id="PF18759">
    <property type="entry name" value="Plavaka"/>
    <property type="match status" value="1"/>
</dbReference>
<evidence type="ECO:0000256" key="1">
    <source>
        <dbReference type="PROSITE-ProRule" id="PRU00042"/>
    </source>
</evidence>